<sequence>MALTRYENADQVPVFIQVLDIIAYFYAQISLKIAILNHYQELKTPPDLRQTDDAVLVLISSAVNDITDTMERTAKIYSIDPNDFLNRDQHITGLAEDLYWSLVQDEFPDCITEADAGFLDYFDLLEQYGLSVLGILNSLSDMFCTAATDRENTYGKCDVYNRSRFSRSVDPNNKPALIQLLQLNNMLRGHHDQINKCSLTFKS</sequence>
<dbReference type="RefSeq" id="WP_142531268.1">
    <property type="nucleotide sequence ID" value="NZ_CBCSJO010000020.1"/>
</dbReference>
<proteinExistence type="predicted"/>
<protein>
    <submittedName>
        <fullName evidence="1">Uncharacterized protein</fullName>
    </submittedName>
</protein>
<dbReference type="AlphaFoldDB" id="A0A521FSX8"/>
<reference evidence="1 2" key="1">
    <citation type="submission" date="2017-05" db="EMBL/GenBank/DDBJ databases">
        <authorList>
            <person name="Varghese N."/>
            <person name="Submissions S."/>
        </authorList>
    </citation>
    <scope>NUCLEOTIDE SEQUENCE [LARGE SCALE GENOMIC DNA]</scope>
    <source>
        <strain evidence="1 2">DSM 19036</strain>
    </source>
</reference>
<dbReference type="EMBL" id="FXTN01000021">
    <property type="protein sequence ID" value="SMO99269.1"/>
    <property type="molecule type" value="Genomic_DNA"/>
</dbReference>
<accession>A0A521FSX8</accession>
<dbReference type="Proteomes" id="UP000320300">
    <property type="component" value="Unassembled WGS sequence"/>
</dbReference>
<evidence type="ECO:0000313" key="1">
    <source>
        <dbReference type="EMBL" id="SMO99269.1"/>
    </source>
</evidence>
<keyword evidence="2" id="KW-1185">Reference proteome</keyword>
<dbReference type="OrthoDB" id="777425at2"/>
<organism evidence="1 2">
    <name type="scientific">Pedobacter westerhofensis</name>
    <dbReference type="NCBI Taxonomy" id="425512"/>
    <lineage>
        <taxon>Bacteria</taxon>
        <taxon>Pseudomonadati</taxon>
        <taxon>Bacteroidota</taxon>
        <taxon>Sphingobacteriia</taxon>
        <taxon>Sphingobacteriales</taxon>
        <taxon>Sphingobacteriaceae</taxon>
        <taxon>Pedobacter</taxon>
    </lineage>
</organism>
<name>A0A521FSX8_9SPHI</name>
<evidence type="ECO:0000313" key="2">
    <source>
        <dbReference type="Proteomes" id="UP000320300"/>
    </source>
</evidence>
<gene>
    <name evidence="1" type="ORF">SAMN06265348_12137</name>
</gene>